<dbReference type="CDD" id="cd05819">
    <property type="entry name" value="NHL"/>
    <property type="match status" value="1"/>
</dbReference>
<dbReference type="SUPFAM" id="SSF63829">
    <property type="entry name" value="Calcium-dependent phosphotriesterase"/>
    <property type="match status" value="1"/>
</dbReference>
<dbReference type="Proteomes" id="UP001497512">
    <property type="component" value="Unassembled WGS sequence"/>
</dbReference>
<keyword evidence="3" id="KW-1185">Reference proteome</keyword>
<evidence type="ECO:0008006" key="4">
    <source>
        <dbReference type="Google" id="ProtNLM"/>
    </source>
</evidence>
<dbReference type="PANTHER" id="PTHR24104">
    <property type="entry name" value="E3 UBIQUITIN-PROTEIN LIGASE NHLRC1-RELATED"/>
    <property type="match status" value="1"/>
</dbReference>
<dbReference type="Gene3D" id="2.40.10.500">
    <property type="match status" value="1"/>
</dbReference>
<dbReference type="EMBL" id="CAXANX010000042">
    <property type="protein sequence ID" value="CAK9188964.1"/>
    <property type="molecule type" value="Genomic_DNA"/>
</dbReference>
<evidence type="ECO:0000256" key="1">
    <source>
        <dbReference type="ARBA" id="ARBA00022737"/>
    </source>
</evidence>
<dbReference type="Gene3D" id="2.120.10.30">
    <property type="entry name" value="TolB, C-terminal domain"/>
    <property type="match status" value="1"/>
</dbReference>
<evidence type="ECO:0000313" key="3">
    <source>
        <dbReference type="Proteomes" id="UP001497512"/>
    </source>
</evidence>
<dbReference type="PANTHER" id="PTHR24104:SF25">
    <property type="entry name" value="PROTEIN LIN-41"/>
    <property type="match status" value="1"/>
</dbReference>
<name>A0ABP0T756_9BRYO</name>
<protein>
    <recommendedName>
        <fullName evidence="4">NHL repeat-containing protein</fullName>
    </recommendedName>
</protein>
<gene>
    <name evidence="2" type="ORF">CSSPTR1EN2_LOCUS24161</name>
</gene>
<sequence>MYDITSGVSLQWNLTGVVVAGSNSSGSDPNELDQPGFLYIDASGALFICDSGNNRIQKWISGAPNGTTVAGNSNGNNGDSSSLLHNPTGIDFDSNGYMYIADSNNNRVQRYPPNSTNGTTVAGIGGNGTANNQLRQPIAVNVDENLNIFITDTGNRRVVMWALNATTGIILIDAGGSGAANGQLDVPYGILLIDGSLNQVYLSDLNRHHVQMWTFGAANANTTFSTAISTNLDHPTQMMLDPNGNLYVADMNNKRVVMFYANSTTGIVIVGTGTTSTPTLQSPSGIAFDSNFNLYVSDSNLNQVLKYARL</sequence>
<dbReference type="InterPro" id="IPR001258">
    <property type="entry name" value="NHL_repeat"/>
</dbReference>
<evidence type="ECO:0000313" key="2">
    <source>
        <dbReference type="EMBL" id="CAK9188964.1"/>
    </source>
</evidence>
<proteinExistence type="predicted"/>
<dbReference type="InterPro" id="IPR050952">
    <property type="entry name" value="TRIM-NHL_E3_ligases"/>
</dbReference>
<reference evidence="2" key="1">
    <citation type="submission" date="2024-02" db="EMBL/GenBank/DDBJ databases">
        <authorList>
            <consortium name="ELIXIR-Norway"/>
            <consortium name="Elixir Norway"/>
        </authorList>
    </citation>
    <scope>NUCLEOTIDE SEQUENCE</scope>
</reference>
<keyword evidence="1" id="KW-0677">Repeat</keyword>
<organism evidence="2 3">
    <name type="scientific">Sphagnum troendelagicum</name>
    <dbReference type="NCBI Taxonomy" id="128251"/>
    <lineage>
        <taxon>Eukaryota</taxon>
        <taxon>Viridiplantae</taxon>
        <taxon>Streptophyta</taxon>
        <taxon>Embryophyta</taxon>
        <taxon>Bryophyta</taxon>
        <taxon>Sphagnophytina</taxon>
        <taxon>Sphagnopsida</taxon>
        <taxon>Sphagnales</taxon>
        <taxon>Sphagnaceae</taxon>
        <taxon>Sphagnum</taxon>
    </lineage>
</organism>
<accession>A0ABP0T756</accession>
<dbReference type="InterPro" id="IPR011042">
    <property type="entry name" value="6-blade_b-propeller_TolB-like"/>
</dbReference>
<dbReference type="Pfam" id="PF01436">
    <property type="entry name" value="NHL"/>
    <property type="match status" value="2"/>
</dbReference>
<comment type="caution">
    <text evidence="2">The sequence shown here is derived from an EMBL/GenBank/DDBJ whole genome shotgun (WGS) entry which is preliminary data.</text>
</comment>